<comment type="subcellular location">
    <subcellularLocation>
        <location evidence="1">Cell inner membrane</location>
        <topology evidence="1">Multi-pass membrane protein</topology>
    </subcellularLocation>
</comment>
<accession>A0A543J2R3</accession>
<feature type="domain" description="Major facilitator superfamily (MFS) profile" evidence="8">
    <location>
        <begin position="209"/>
        <end position="430"/>
    </location>
</feature>
<organism evidence="9 10">
    <name type="scientific">Thermopolyspora flexuosa</name>
    <dbReference type="NCBI Taxonomy" id="103836"/>
    <lineage>
        <taxon>Bacteria</taxon>
        <taxon>Bacillati</taxon>
        <taxon>Actinomycetota</taxon>
        <taxon>Actinomycetes</taxon>
        <taxon>Streptosporangiales</taxon>
        <taxon>Streptosporangiaceae</taxon>
        <taxon>Thermopolyspora</taxon>
    </lineage>
</organism>
<dbReference type="PANTHER" id="PTHR23513:SF9">
    <property type="entry name" value="ENTEROBACTIN EXPORTER ENTS"/>
    <property type="match status" value="1"/>
</dbReference>
<feature type="transmembrane region" description="Helical" evidence="7">
    <location>
        <begin position="26"/>
        <end position="49"/>
    </location>
</feature>
<dbReference type="InterPro" id="IPR036259">
    <property type="entry name" value="MFS_trans_sf"/>
</dbReference>
<keyword evidence="4 7" id="KW-0812">Transmembrane</keyword>
<dbReference type="InterPro" id="IPR020846">
    <property type="entry name" value="MFS_dom"/>
</dbReference>
<keyword evidence="3" id="KW-1003">Cell membrane</keyword>
<feature type="transmembrane region" description="Helical" evidence="7">
    <location>
        <begin position="88"/>
        <end position="108"/>
    </location>
</feature>
<dbReference type="PROSITE" id="PS50850">
    <property type="entry name" value="MFS"/>
    <property type="match status" value="1"/>
</dbReference>
<evidence type="ECO:0000256" key="4">
    <source>
        <dbReference type="ARBA" id="ARBA00022692"/>
    </source>
</evidence>
<evidence type="ECO:0000256" key="1">
    <source>
        <dbReference type="ARBA" id="ARBA00004429"/>
    </source>
</evidence>
<evidence type="ECO:0000313" key="10">
    <source>
        <dbReference type="Proteomes" id="UP000319213"/>
    </source>
</evidence>
<evidence type="ECO:0000313" key="9">
    <source>
        <dbReference type="EMBL" id="TQM77115.1"/>
    </source>
</evidence>
<keyword evidence="2" id="KW-0813">Transport</keyword>
<gene>
    <name evidence="9" type="ORF">FHX40_3868</name>
</gene>
<dbReference type="PANTHER" id="PTHR23513">
    <property type="entry name" value="INTEGRAL MEMBRANE EFFLUX PROTEIN-RELATED"/>
    <property type="match status" value="1"/>
</dbReference>
<keyword evidence="10" id="KW-1185">Reference proteome</keyword>
<evidence type="ECO:0000256" key="3">
    <source>
        <dbReference type="ARBA" id="ARBA00022475"/>
    </source>
</evidence>
<proteinExistence type="predicted"/>
<dbReference type="Gene3D" id="1.20.1250.20">
    <property type="entry name" value="MFS general substrate transporter like domains"/>
    <property type="match status" value="1"/>
</dbReference>
<feature type="transmembrane region" description="Helical" evidence="7">
    <location>
        <begin position="181"/>
        <end position="200"/>
    </location>
</feature>
<evidence type="ECO:0000256" key="2">
    <source>
        <dbReference type="ARBA" id="ARBA00022448"/>
    </source>
</evidence>
<sequence>MPGLQTLLRRVAIDLTPLRRPHYRRLWAGQGLSFIGFQLTTVAVNLQVFDITGSSLWVGMLGLANLVPLIVFGLWGGAVADVMDRRRLLVTGAVITWIATLVVLLQAWVRLGNVYVILAAIAVQSMGFAITSATRGAIIPRIVPIEKVPAANTLNFLVSSLGSVLGPLLAGVVLARGGYTLAYLIDAVLFSASFYAAVRLPHLPPLGEASRRAGLGLVAEGLRYIATSPVVLMSFVVDLIAMVFAMPRALYPELTEVRFGDSPHAYAWLSAAIAIGAVAGGLFTGWVGRVRRQGLALTFTIAVWGLTVAAAGLVSELWLVVTLLAVGGVADLISATWRQSILQLHAPDEMRGRLQGVFMVVVAGGPRLGDLRAGASASLVGLTPAWVSGGLICAVLVVVTGLAVRSFREYVPETLRRSSPSASPDRPDAS</sequence>
<keyword evidence="5 7" id="KW-1133">Transmembrane helix</keyword>
<evidence type="ECO:0000259" key="8">
    <source>
        <dbReference type="PROSITE" id="PS50850"/>
    </source>
</evidence>
<evidence type="ECO:0000256" key="5">
    <source>
        <dbReference type="ARBA" id="ARBA00022989"/>
    </source>
</evidence>
<dbReference type="RefSeq" id="WP_142260895.1">
    <property type="nucleotide sequence ID" value="NZ_BMPV01000002.1"/>
</dbReference>
<dbReference type="GO" id="GO:0022857">
    <property type="term" value="F:transmembrane transporter activity"/>
    <property type="evidence" value="ECO:0007669"/>
    <property type="project" value="InterPro"/>
</dbReference>
<feature type="transmembrane region" description="Helical" evidence="7">
    <location>
        <begin position="385"/>
        <end position="407"/>
    </location>
</feature>
<dbReference type="SUPFAM" id="SSF103473">
    <property type="entry name" value="MFS general substrate transporter"/>
    <property type="match status" value="1"/>
</dbReference>
<keyword evidence="6 7" id="KW-0472">Membrane</keyword>
<comment type="caution">
    <text evidence="9">The sequence shown here is derived from an EMBL/GenBank/DDBJ whole genome shotgun (WGS) entry which is preliminary data.</text>
</comment>
<name>A0A543J2R3_9ACTN</name>
<dbReference type="GO" id="GO:0005886">
    <property type="term" value="C:plasma membrane"/>
    <property type="evidence" value="ECO:0007669"/>
    <property type="project" value="UniProtKB-SubCell"/>
</dbReference>
<protein>
    <submittedName>
        <fullName evidence="9">Putative MFS family arabinose efflux permease</fullName>
    </submittedName>
</protein>
<dbReference type="InterPro" id="IPR010290">
    <property type="entry name" value="TM_effector"/>
</dbReference>
<feature type="transmembrane region" description="Helical" evidence="7">
    <location>
        <begin position="294"/>
        <end position="311"/>
    </location>
</feature>
<feature type="transmembrane region" description="Helical" evidence="7">
    <location>
        <begin position="114"/>
        <end position="133"/>
    </location>
</feature>
<dbReference type="OrthoDB" id="5494559at2"/>
<feature type="transmembrane region" description="Helical" evidence="7">
    <location>
        <begin position="154"/>
        <end position="175"/>
    </location>
</feature>
<evidence type="ECO:0000256" key="7">
    <source>
        <dbReference type="SAM" id="Phobius"/>
    </source>
</evidence>
<evidence type="ECO:0000256" key="6">
    <source>
        <dbReference type="ARBA" id="ARBA00023136"/>
    </source>
</evidence>
<reference evidence="9 10" key="1">
    <citation type="submission" date="2019-06" db="EMBL/GenBank/DDBJ databases">
        <title>Sequencing the genomes of 1000 actinobacteria strains.</title>
        <authorList>
            <person name="Klenk H.-P."/>
        </authorList>
    </citation>
    <scope>NUCLEOTIDE SEQUENCE [LARGE SCALE GENOMIC DNA]</scope>
    <source>
        <strain evidence="9 10">DSM 43186</strain>
    </source>
</reference>
<feature type="transmembrane region" description="Helical" evidence="7">
    <location>
        <begin position="55"/>
        <end position="76"/>
    </location>
</feature>
<dbReference type="Pfam" id="PF05977">
    <property type="entry name" value="MFS_3"/>
    <property type="match status" value="1"/>
</dbReference>
<dbReference type="Proteomes" id="UP000319213">
    <property type="component" value="Unassembled WGS sequence"/>
</dbReference>
<feature type="transmembrane region" description="Helical" evidence="7">
    <location>
        <begin position="221"/>
        <end position="245"/>
    </location>
</feature>
<dbReference type="EMBL" id="VFPQ01000001">
    <property type="protein sequence ID" value="TQM77115.1"/>
    <property type="molecule type" value="Genomic_DNA"/>
</dbReference>
<dbReference type="CDD" id="cd06173">
    <property type="entry name" value="MFS_MefA_like"/>
    <property type="match status" value="1"/>
</dbReference>
<feature type="transmembrane region" description="Helical" evidence="7">
    <location>
        <begin position="265"/>
        <end position="287"/>
    </location>
</feature>
<dbReference type="AlphaFoldDB" id="A0A543J2R3"/>